<dbReference type="PANTHER" id="PTHR47618">
    <property type="entry name" value="BIFUNCTIONAL OLIGORIBONUCLEASE AND PAP PHOSPHATASE NRNA"/>
    <property type="match status" value="1"/>
</dbReference>
<dbReference type="InterPro" id="IPR001667">
    <property type="entry name" value="DDH_dom"/>
</dbReference>
<evidence type="ECO:0000259" key="2">
    <source>
        <dbReference type="Pfam" id="PF02272"/>
    </source>
</evidence>
<name>A0A449A5X3_9BACT</name>
<dbReference type="Pfam" id="PF02272">
    <property type="entry name" value="DHHA1"/>
    <property type="match status" value="1"/>
</dbReference>
<dbReference type="InterPro" id="IPR003156">
    <property type="entry name" value="DHHA1_dom"/>
</dbReference>
<dbReference type="InterPro" id="IPR038763">
    <property type="entry name" value="DHH_sf"/>
</dbReference>
<dbReference type="AlphaFoldDB" id="A0A449A5X3"/>
<evidence type="ECO:0000259" key="1">
    <source>
        <dbReference type="Pfam" id="PF01368"/>
    </source>
</evidence>
<accession>A0A449A5X3</accession>
<dbReference type="Pfam" id="PF01368">
    <property type="entry name" value="DHH"/>
    <property type="match status" value="1"/>
</dbReference>
<keyword evidence="4" id="KW-1185">Reference proteome</keyword>
<dbReference type="KEGG" id="mnu:NCTC10166_00608"/>
<sequence length="325" mass="37145">MKKGTWKNIVNAIEEMENIFIFHHIRPDGDCLGSQFGLGKLIQKNFPKKNVFFIGDSKNILNFLNFNHDDEKTIDSKFFKNSLGIVVDASSADRLEKVELIHSKKITKMARIDHHPNLADINYDINWVDSSYVAAAEMIGYLAMKAKWKITPEAAEYIYLGINTDSGRFLFANTSARTFSVVSHLLKNNLNLDRIHLNLAQKSLNLAKFNGEVLLNFKTKGKVNYYYVTREIQEKYNLKYEEASQVNILSNVGDSRIWIFFIDQADSFIRVRLRSNGPKVNIIGRQYNGGGHDQASGAMIKDPEIIDEIVEKAAKLAEEYINEKR</sequence>
<evidence type="ECO:0000313" key="3">
    <source>
        <dbReference type="EMBL" id="VEU59629.1"/>
    </source>
</evidence>
<gene>
    <name evidence="3" type="primary">nrnA_2</name>
    <name evidence="3" type="ORF">NCTC10166_00608</name>
</gene>
<proteinExistence type="predicted"/>
<dbReference type="RefSeq" id="WP_129720005.1">
    <property type="nucleotide sequence ID" value="NZ_LR214951.1"/>
</dbReference>
<dbReference type="GO" id="GO:0016787">
    <property type="term" value="F:hydrolase activity"/>
    <property type="evidence" value="ECO:0007669"/>
    <property type="project" value="UniProtKB-KW"/>
</dbReference>
<dbReference type="PANTHER" id="PTHR47618:SF1">
    <property type="entry name" value="BIFUNCTIONAL OLIGORIBONUCLEASE AND PAP PHOSPHATASE NRNA"/>
    <property type="match status" value="1"/>
</dbReference>
<keyword evidence="3" id="KW-0378">Hydrolase</keyword>
<dbReference type="Gene3D" id="3.90.1640.10">
    <property type="entry name" value="inorganic pyrophosphatase (n-terminal core)"/>
    <property type="match status" value="1"/>
</dbReference>
<dbReference type="SUPFAM" id="SSF64182">
    <property type="entry name" value="DHH phosphoesterases"/>
    <property type="match status" value="1"/>
</dbReference>
<dbReference type="EMBL" id="LR214951">
    <property type="protein sequence ID" value="VEU59629.1"/>
    <property type="molecule type" value="Genomic_DNA"/>
</dbReference>
<reference evidence="3 4" key="1">
    <citation type="submission" date="2019-01" db="EMBL/GenBank/DDBJ databases">
        <authorList>
            <consortium name="Pathogen Informatics"/>
        </authorList>
    </citation>
    <scope>NUCLEOTIDE SEQUENCE [LARGE SCALE GENOMIC DNA]</scope>
    <source>
        <strain evidence="3 4">NCTC10166</strain>
    </source>
</reference>
<dbReference type="OrthoDB" id="9803668at2"/>
<protein>
    <submittedName>
        <fullName evidence="3">Bifunctional oligoribonuclease and PAP phosphatase nrnA</fullName>
        <ecNumber evidence="3">3.1.-.-</ecNumber>
    </submittedName>
</protein>
<evidence type="ECO:0000313" key="4">
    <source>
        <dbReference type="Proteomes" id="UP000289440"/>
    </source>
</evidence>
<dbReference type="EC" id="3.1.-.-" evidence="3"/>
<dbReference type="Gene3D" id="3.10.310.30">
    <property type="match status" value="1"/>
</dbReference>
<organism evidence="3 4">
    <name type="scientific">Mesomycoplasma neurolyticum</name>
    <dbReference type="NCBI Taxonomy" id="2120"/>
    <lineage>
        <taxon>Bacteria</taxon>
        <taxon>Bacillati</taxon>
        <taxon>Mycoplasmatota</taxon>
        <taxon>Mycoplasmoidales</taxon>
        <taxon>Metamycoplasmataceae</taxon>
        <taxon>Mesomycoplasma</taxon>
    </lineage>
</organism>
<feature type="domain" description="DHHA1" evidence="2">
    <location>
        <begin position="235"/>
        <end position="318"/>
    </location>
</feature>
<dbReference type="Proteomes" id="UP000289440">
    <property type="component" value="Chromosome"/>
</dbReference>
<dbReference type="InterPro" id="IPR051319">
    <property type="entry name" value="Oligoribo/pAp-PDE_c-di-AMP_PDE"/>
</dbReference>
<dbReference type="GO" id="GO:0003676">
    <property type="term" value="F:nucleic acid binding"/>
    <property type="evidence" value="ECO:0007669"/>
    <property type="project" value="InterPro"/>
</dbReference>
<feature type="domain" description="DDH" evidence="1">
    <location>
        <begin position="18"/>
        <end position="162"/>
    </location>
</feature>